<evidence type="ECO:0000313" key="1">
    <source>
        <dbReference type="EMBL" id="OWK96930.1"/>
    </source>
</evidence>
<comment type="caution">
    <text evidence="1">The sequence shown here is derived from an EMBL/GenBank/DDBJ whole genome shotgun (WGS) entry which is preliminary data.</text>
</comment>
<sequence>MGKAGNGKAGGISIFFIIRNTAVRGAEVHILPLNCPLKKVVYGLQAHGRFVTNISTWVFRLGAELFN</sequence>
<reference evidence="1 2" key="2">
    <citation type="submission" date="2017-05" db="EMBL/GenBank/DDBJ databases">
        <title>Genome of Chryseobacterium haifense.</title>
        <authorList>
            <person name="Newman J.D."/>
        </authorList>
    </citation>
    <scope>NUCLEOTIDE SEQUENCE [LARGE SCALE GENOMIC DNA]</scope>
    <source>
        <strain evidence="1 2">DSM 19056</strain>
    </source>
</reference>
<reference evidence="1 2" key="1">
    <citation type="submission" date="2014-01" db="EMBL/GenBank/DDBJ databases">
        <authorList>
            <consortium name="Genome Consortium for Active Teaching"/>
            <person name="Sontag T.C."/>
            <person name="Newman J.D."/>
        </authorList>
    </citation>
    <scope>NUCLEOTIDE SEQUENCE [LARGE SCALE GENOMIC DNA]</scope>
    <source>
        <strain evidence="1 2">DSM 19056</strain>
    </source>
</reference>
<gene>
    <name evidence="1" type="ORF">AP75_13925</name>
</gene>
<protein>
    <submittedName>
        <fullName evidence="1">Uncharacterized protein</fullName>
    </submittedName>
</protein>
<evidence type="ECO:0000313" key="2">
    <source>
        <dbReference type="Proteomes" id="UP000197587"/>
    </source>
</evidence>
<accession>A0A246B6C8</accession>
<organism evidence="1 2">
    <name type="scientific">Kaistella haifensis DSM 19056</name>
    <dbReference type="NCBI Taxonomy" id="1450526"/>
    <lineage>
        <taxon>Bacteria</taxon>
        <taxon>Pseudomonadati</taxon>
        <taxon>Bacteroidota</taxon>
        <taxon>Flavobacteriia</taxon>
        <taxon>Flavobacteriales</taxon>
        <taxon>Weeksellaceae</taxon>
        <taxon>Chryseobacterium group</taxon>
        <taxon>Kaistella</taxon>
    </lineage>
</organism>
<proteinExistence type="predicted"/>
<dbReference type="EMBL" id="JASZ02000080">
    <property type="protein sequence ID" value="OWK96930.1"/>
    <property type="molecule type" value="Genomic_DNA"/>
</dbReference>
<dbReference type="AlphaFoldDB" id="A0A246B6C8"/>
<name>A0A246B6C8_9FLAO</name>
<dbReference type="Proteomes" id="UP000197587">
    <property type="component" value="Unassembled WGS sequence"/>
</dbReference>
<keyword evidence="2" id="KW-1185">Reference proteome</keyword>